<dbReference type="AlphaFoldDB" id="A0A9P4WB41"/>
<organism evidence="2 3">
    <name type="scientific">Curvularia kusanoi</name>
    <name type="common">Cochliobolus kusanoi</name>
    <dbReference type="NCBI Taxonomy" id="90978"/>
    <lineage>
        <taxon>Eukaryota</taxon>
        <taxon>Fungi</taxon>
        <taxon>Dikarya</taxon>
        <taxon>Ascomycota</taxon>
        <taxon>Pezizomycotina</taxon>
        <taxon>Dothideomycetes</taxon>
        <taxon>Pleosporomycetidae</taxon>
        <taxon>Pleosporales</taxon>
        <taxon>Pleosporineae</taxon>
        <taxon>Pleosporaceae</taxon>
        <taxon>Curvularia</taxon>
    </lineage>
</organism>
<feature type="compositionally biased region" description="Acidic residues" evidence="1">
    <location>
        <begin position="18"/>
        <end position="37"/>
    </location>
</feature>
<protein>
    <submittedName>
        <fullName evidence="2">Uncharacterized protein</fullName>
    </submittedName>
</protein>
<accession>A0A9P4WB41</accession>
<evidence type="ECO:0000313" key="3">
    <source>
        <dbReference type="Proteomes" id="UP000801428"/>
    </source>
</evidence>
<name>A0A9P4WB41_CURKU</name>
<evidence type="ECO:0000313" key="2">
    <source>
        <dbReference type="EMBL" id="KAF3003087.1"/>
    </source>
</evidence>
<comment type="caution">
    <text evidence="2">The sequence shown here is derived from an EMBL/GenBank/DDBJ whole genome shotgun (WGS) entry which is preliminary data.</text>
</comment>
<reference evidence="2" key="1">
    <citation type="submission" date="2019-04" db="EMBL/GenBank/DDBJ databases">
        <title>Sequencing of skin fungus with MAO and IRED activity.</title>
        <authorList>
            <person name="Marsaioli A.J."/>
            <person name="Bonatto J.M.C."/>
            <person name="Reis Junior O."/>
        </authorList>
    </citation>
    <scope>NUCLEOTIDE SEQUENCE</scope>
    <source>
        <strain evidence="2">30M1</strain>
    </source>
</reference>
<keyword evidence="3" id="KW-1185">Reference proteome</keyword>
<sequence>MAKISELDEQRSLHFYESDSDLPDPVELWDDEDEDGPLLEKDDNPNCFRTMPNPELVPGLLRDAARVVLWVNHIGKIQHSYLMDDS</sequence>
<proteinExistence type="predicted"/>
<gene>
    <name evidence="2" type="ORF">E8E13_007904</name>
</gene>
<dbReference type="Proteomes" id="UP000801428">
    <property type="component" value="Unassembled WGS sequence"/>
</dbReference>
<dbReference type="EMBL" id="SWKU01000010">
    <property type="protein sequence ID" value="KAF3003087.1"/>
    <property type="molecule type" value="Genomic_DNA"/>
</dbReference>
<feature type="region of interest" description="Disordered" evidence="1">
    <location>
        <begin position="15"/>
        <end position="47"/>
    </location>
</feature>
<dbReference type="OrthoDB" id="3798941at2759"/>
<evidence type="ECO:0000256" key="1">
    <source>
        <dbReference type="SAM" id="MobiDB-lite"/>
    </source>
</evidence>